<dbReference type="EMBL" id="BLKM01011979">
    <property type="protein sequence ID" value="GFG35083.1"/>
    <property type="molecule type" value="Genomic_DNA"/>
</dbReference>
<dbReference type="PANTHER" id="PTHR45877">
    <property type="entry name" value="E3 UBIQUITIN-PROTEIN LIGASE SIAH2"/>
    <property type="match status" value="1"/>
</dbReference>
<evidence type="ECO:0000256" key="7">
    <source>
        <dbReference type="ARBA" id="ARBA00022786"/>
    </source>
</evidence>
<evidence type="ECO:0000259" key="12">
    <source>
        <dbReference type="PROSITE" id="PS51081"/>
    </source>
</evidence>
<evidence type="ECO:0000256" key="8">
    <source>
        <dbReference type="ARBA" id="ARBA00022833"/>
    </source>
</evidence>
<comment type="domain">
    <text evidence="10">The RING-type zinc finger domain is essential for ubiquitin ligase activity.</text>
</comment>
<dbReference type="PROSITE" id="PS51081">
    <property type="entry name" value="ZF_SIAH"/>
    <property type="match status" value="1"/>
</dbReference>
<dbReference type="InterPro" id="IPR018121">
    <property type="entry name" value="7-in-absentia-prot_TRAF-dom"/>
</dbReference>
<evidence type="ECO:0000256" key="4">
    <source>
        <dbReference type="ARBA" id="ARBA00022679"/>
    </source>
</evidence>
<dbReference type="SUPFAM" id="SSF49599">
    <property type="entry name" value="TRAF domain-like"/>
    <property type="match status" value="1"/>
</dbReference>
<dbReference type="EC" id="2.3.2.27" evidence="10"/>
<dbReference type="PROSITE" id="PS50089">
    <property type="entry name" value="ZF_RING_2"/>
    <property type="match status" value="1"/>
</dbReference>
<evidence type="ECO:0000256" key="10">
    <source>
        <dbReference type="RuleBase" id="RU201113"/>
    </source>
</evidence>
<evidence type="ECO:0000259" key="11">
    <source>
        <dbReference type="PROSITE" id="PS50089"/>
    </source>
</evidence>
<dbReference type="Gene3D" id="2.60.210.10">
    <property type="entry name" value="Apoptosis, Tumor Necrosis Factor Receptor Associated Protein 2, Chain A"/>
    <property type="match status" value="1"/>
</dbReference>
<gene>
    <name evidence="13" type="ORF">Cfor_05089</name>
</gene>
<keyword evidence="8 10" id="KW-0862">Zinc</keyword>
<keyword evidence="5 10" id="KW-0479">Metal-binding</keyword>
<dbReference type="AlphaFoldDB" id="A0A6L2PR88"/>
<dbReference type="InterPro" id="IPR049548">
    <property type="entry name" value="Sina-like_RING"/>
</dbReference>
<accession>A0A6L2PR88</accession>
<comment type="similarity">
    <text evidence="3 10">Belongs to the SINA (Seven in absentia) family.</text>
</comment>
<comment type="pathway">
    <text evidence="2 10">Protein modification; protein ubiquitination.</text>
</comment>
<reference evidence="14" key="1">
    <citation type="submission" date="2020-01" db="EMBL/GenBank/DDBJ databases">
        <title>Draft genome sequence of the Termite Coptotermes fromosanus.</title>
        <authorList>
            <person name="Itakura S."/>
            <person name="Yosikawa Y."/>
            <person name="Umezawa K."/>
        </authorList>
    </citation>
    <scope>NUCLEOTIDE SEQUENCE [LARGE SCALE GENOMIC DNA]</scope>
</reference>
<dbReference type="InParanoid" id="A0A6L2PR88"/>
<evidence type="ECO:0000256" key="5">
    <source>
        <dbReference type="ARBA" id="ARBA00022723"/>
    </source>
</evidence>
<organism evidence="13 14">
    <name type="scientific">Coptotermes formosanus</name>
    <name type="common">Formosan subterranean termite</name>
    <dbReference type="NCBI Taxonomy" id="36987"/>
    <lineage>
        <taxon>Eukaryota</taxon>
        <taxon>Metazoa</taxon>
        <taxon>Ecdysozoa</taxon>
        <taxon>Arthropoda</taxon>
        <taxon>Hexapoda</taxon>
        <taxon>Insecta</taxon>
        <taxon>Pterygota</taxon>
        <taxon>Neoptera</taxon>
        <taxon>Polyneoptera</taxon>
        <taxon>Dictyoptera</taxon>
        <taxon>Blattodea</taxon>
        <taxon>Blattoidea</taxon>
        <taxon>Termitoidae</taxon>
        <taxon>Rhinotermitidae</taxon>
        <taxon>Coptotermes</taxon>
    </lineage>
</organism>
<comment type="caution">
    <text evidence="13">The sequence shown here is derived from an EMBL/GenBank/DDBJ whole genome shotgun (WGS) entry which is preliminary data.</text>
</comment>
<dbReference type="UniPathway" id="UPA00143"/>
<dbReference type="OrthoDB" id="4788989at2759"/>
<feature type="domain" description="SIAH-type" evidence="12">
    <location>
        <begin position="185"/>
        <end position="246"/>
    </location>
</feature>
<evidence type="ECO:0000256" key="2">
    <source>
        <dbReference type="ARBA" id="ARBA00004906"/>
    </source>
</evidence>
<keyword evidence="14" id="KW-1185">Reference proteome</keyword>
<keyword evidence="4" id="KW-0808">Transferase</keyword>
<dbReference type="GO" id="GO:0043161">
    <property type="term" value="P:proteasome-mediated ubiquitin-dependent protein catabolic process"/>
    <property type="evidence" value="ECO:0007669"/>
    <property type="project" value="TreeGrafter"/>
</dbReference>
<sequence length="373" mass="41897">MFLALSFLTTPGAGLSIERTYMEHTVQKHPTTYKELLSLTAIALTSIRYSSQCTVCWRPIMSHYKPKGTVQVTGTGNSVSVTAIGTDGQTPNLTAVHNTSTLSSRKKGFPRNCYHVTMSTQSLSKDVLDELECPVCTEYMLPPITLCGNGHNICSSCKQKIQKCPTCREPLSETRNKALEKLALKVECPCRNKQHGCTLTFPIALIGEHHGICEYNPFVCPLEYRIKCNWTGLLTEIEDHVLGKHRGLVRHVLGATKLTLKKLDKMLCIDILFSSDNLFFEVIEVIEDAFYYVVQYIGPEKEASNFNYKFVLGNKADEISVCSAASSYSVEVHEVYSTGKCVKLFYDTIERFLDKDKNLQFCIEIFKVKDAHT</sequence>
<comment type="domain">
    <text evidence="10">The SBD domain (substrate-binding domain) mediates the interaction with substrate proteins. It is related to the TRAF family.</text>
</comment>
<dbReference type="Pfam" id="PF21361">
    <property type="entry name" value="Sina_ZnF"/>
    <property type="match status" value="1"/>
</dbReference>
<dbReference type="PANTHER" id="PTHR45877:SF2">
    <property type="entry name" value="E3 UBIQUITIN-PROTEIN LIGASE SINA-RELATED"/>
    <property type="match status" value="1"/>
</dbReference>
<evidence type="ECO:0000313" key="14">
    <source>
        <dbReference type="Proteomes" id="UP000502823"/>
    </source>
</evidence>
<dbReference type="GO" id="GO:0005737">
    <property type="term" value="C:cytoplasm"/>
    <property type="evidence" value="ECO:0007669"/>
    <property type="project" value="InterPro"/>
</dbReference>
<dbReference type="InterPro" id="IPR008974">
    <property type="entry name" value="TRAF-like"/>
</dbReference>
<dbReference type="GO" id="GO:0008270">
    <property type="term" value="F:zinc ion binding"/>
    <property type="evidence" value="ECO:0007669"/>
    <property type="project" value="UniProtKB-KW"/>
</dbReference>
<evidence type="ECO:0000256" key="9">
    <source>
        <dbReference type="PROSITE-ProRule" id="PRU00455"/>
    </source>
</evidence>
<dbReference type="GO" id="GO:0061630">
    <property type="term" value="F:ubiquitin protein ligase activity"/>
    <property type="evidence" value="ECO:0007669"/>
    <property type="project" value="UniProtKB-EC"/>
</dbReference>
<dbReference type="Pfam" id="PF03145">
    <property type="entry name" value="Sina_TRAF"/>
    <property type="match status" value="1"/>
</dbReference>
<dbReference type="GO" id="GO:0031624">
    <property type="term" value="F:ubiquitin conjugating enzyme binding"/>
    <property type="evidence" value="ECO:0007669"/>
    <property type="project" value="TreeGrafter"/>
</dbReference>
<proteinExistence type="inferred from homology"/>
<evidence type="ECO:0000256" key="3">
    <source>
        <dbReference type="ARBA" id="ARBA00009119"/>
    </source>
</evidence>
<evidence type="ECO:0000256" key="1">
    <source>
        <dbReference type="ARBA" id="ARBA00000900"/>
    </source>
</evidence>
<dbReference type="InterPro" id="IPR001841">
    <property type="entry name" value="Znf_RING"/>
</dbReference>
<dbReference type="InterPro" id="IPR013010">
    <property type="entry name" value="Znf_SIAH"/>
</dbReference>
<dbReference type="InterPro" id="IPR013083">
    <property type="entry name" value="Znf_RING/FYVE/PHD"/>
</dbReference>
<comment type="catalytic activity">
    <reaction evidence="1 10">
        <text>S-ubiquitinyl-[E2 ubiquitin-conjugating enzyme]-L-cysteine + [acceptor protein]-L-lysine = [E2 ubiquitin-conjugating enzyme]-L-cysteine + N(6)-ubiquitinyl-[acceptor protein]-L-lysine.</text>
        <dbReference type="EC" id="2.3.2.27"/>
    </reaction>
</comment>
<comment type="function">
    <text evidence="10">E3 ubiquitin-protein ligase that mediates ubiquitination and subsequent proteasomal degradation of target proteins. E3 ubiquitin ligases accept ubiquitin from an E2 ubiquitin-conjugating enzyme in the form of a thioester and then directly transfers the ubiquitin to targeted substrates.</text>
</comment>
<dbReference type="Gene3D" id="3.30.40.10">
    <property type="entry name" value="Zinc/RING finger domain, C3HC4 (zinc finger)"/>
    <property type="match status" value="2"/>
</dbReference>
<dbReference type="InterPro" id="IPR004162">
    <property type="entry name" value="SINA-like_animal"/>
</dbReference>
<dbReference type="GO" id="GO:0016567">
    <property type="term" value="P:protein ubiquitination"/>
    <property type="evidence" value="ECO:0007669"/>
    <property type="project" value="UniProtKB-UniPathway"/>
</dbReference>
<dbReference type="SUPFAM" id="SSF57850">
    <property type="entry name" value="RING/U-box"/>
    <property type="match status" value="1"/>
</dbReference>
<evidence type="ECO:0000313" key="13">
    <source>
        <dbReference type="EMBL" id="GFG35083.1"/>
    </source>
</evidence>
<keyword evidence="7 10" id="KW-0833">Ubl conjugation pathway</keyword>
<dbReference type="Pfam" id="PF21362">
    <property type="entry name" value="Sina_RING"/>
    <property type="match status" value="1"/>
</dbReference>
<evidence type="ECO:0000256" key="6">
    <source>
        <dbReference type="ARBA" id="ARBA00022771"/>
    </source>
</evidence>
<name>A0A6L2PR88_COPFO</name>
<feature type="domain" description="RING-type" evidence="11">
    <location>
        <begin position="133"/>
        <end position="168"/>
    </location>
</feature>
<protein>
    <recommendedName>
        <fullName evidence="10">E3 ubiquitin-protein ligase</fullName>
        <ecNumber evidence="10">2.3.2.27</ecNumber>
    </recommendedName>
</protein>
<dbReference type="Proteomes" id="UP000502823">
    <property type="component" value="Unassembled WGS sequence"/>
</dbReference>
<keyword evidence="6 9" id="KW-0863">Zinc-finger</keyword>